<evidence type="ECO:0000256" key="2">
    <source>
        <dbReference type="SAM" id="MobiDB-lite"/>
    </source>
</evidence>
<keyword evidence="1" id="KW-0175">Coiled coil</keyword>
<evidence type="ECO:0000313" key="3">
    <source>
        <dbReference type="EMBL" id="TGO56015.1"/>
    </source>
</evidence>
<feature type="compositionally biased region" description="Basic and acidic residues" evidence="2">
    <location>
        <begin position="536"/>
        <end position="552"/>
    </location>
</feature>
<comment type="caution">
    <text evidence="3">The sequence shown here is derived from an EMBL/GenBank/DDBJ whole genome shotgun (WGS) entry which is preliminary data.</text>
</comment>
<reference evidence="3 4" key="1">
    <citation type="submission" date="2017-12" db="EMBL/GenBank/DDBJ databases">
        <title>Comparative genomics of Botrytis spp.</title>
        <authorList>
            <person name="Valero-Jimenez C.A."/>
            <person name="Tapia P."/>
            <person name="Veloso J."/>
            <person name="Silva-Moreno E."/>
            <person name="Staats M."/>
            <person name="Valdes J.H."/>
            <person name="Van Kan J.A.L."/>
        </authorList>
    </citation>
    <scope>NUCLEOTIDE SEQUENCE [LARGE SCALE GENOMIC DNA]</scope>
    <source>
        <strain evidence="3 4">MUCL11595</strain>
    </source>
</reference>
<name>A0A4Z1I3Y1_9HELO</name>
<dbReference type="Proteomes" id="UP000297527">
    <property type="component" value="Unassembled WGS sequence"/>
</dbReference>
<dbReference type="AlphaFoldDB" id="A0A4Z1I3Y1"/>
<gene>
    <name evidence="3" type="ORF">BCON_0083g00070</name>
</gene>
<keyword evidence="4" id="KW-1185">Reference proteome</keyword>
<dbReference type="EMBL" id="PQXN01000083">
    <property type="protein sequence ID" value="TGO56015.1"/>
    <property type="molecule type" value="Genomic_DNA"/>
</dbReference>
<accession>A0A4Z1I3Y1</accession>
<protein>
    <submittedName>
        <fullName evidence="3">Uncharacterized protein</fullName>
    </submittedName>
</protein>
<dbReference type="OrthoDB" id="3533799at2759"/>
<proteinExistence type="predicted"/>
<feature type="coiled-coil region" evidence="1">
    <location>
        <begin position="483"/>
        <end position="521"/>
    </location>
</feature>
<organism evidence="3 4">
    <name type="scientific">Botryotinia convoluta</name>
    <dbReference type="NCBI Taxonomy" id="54673"/>
    <lineage>
        <taxon>Eukaryota</taxon>
        <taxon>Fungi</taxon>
        <taxon>Dikarya</taxon>
        <taxon>Ascomycota</taxon>
        <taxon>Pezizomycotina</taxon>
        <taxon>Leotiomycetes</taxon>
        <taxon>Helotiales</taxon>
        <taxon>Sclerotiniaceae</taxon>
        <taxon>Botryotinia</taxon>
    </lineage>
</organism>
<feature type="coiled-coil region" evidence="1">
    <location>
        <begin position="227"/>
        <end position="254"/>
    </location>
</feature>
<sequence>MNDIQEYFLDTTSFQENQPKGSLEAFLRHVDRLENLPLLTTSNMVTLLSLSEKDKHHTRVWAALNDWLEYDTKYEALCSDNHDREFGRLPLKQISGSNPAPPIPEREYIFDAYLKENHRDCCDRSEIKMGILDQTSYTSMDNEWDFSINSIRSLECYVEASKKSFVSIMITLKVVQELVHKSKKECAIQSKRTSRESKLANVILQSATLSTQRRLTLRTSIRRKHEIDSTKMTIDKANNQINRASSMLQDMQNRTKYLGDTLSMINNTKSRELRSLMLFVKRLKFAKERFILKKTQRKPYLPAEIWYNIIEKVIPNTHNTEVNGKPDPALKRWMISKTLFQTAVLVYYTKTMFWCTPDTFMKFSTFQNIRNITINLRSSQWNTHEIVSNCICDLPRTTASVETYVLQQRLKECSSSSIMMTYQHIGPSSKNQPLIPLPGSMNITARNDGTLIFHHIPTAKSGFSHGGIAGGLNDGDNVTGLTAEARQEKLEQTKLRLQEARAKLQESMNRLNQELTLVRDDDSSTLLDTDDVGSPIRDEMSFEDNDLHLETA</sequence>
<feature type="region of interest" description="Disordered" evidence="2">
    <location>
        <begin position="524"/>
        <end position="552"/>
    </location>
</feature>
<evidence type="ECO:0000256" key="1">
    <source>
        <dbReference type="SAM" id="Coils"/>
    </source>
</evidence>
<evidence type="ECO:0000313" key="4">
    <source>
        <dbReference type="Proteomes" id="UP000297527"/>
    </source>
</evidence>